<evidence type="ECO:0000313" key="8">
    <source>
        <dbReference type="EMBL" id="ODV84198.1"/>
    </source>
</evidence>
<evidence type="ECO:0000256" key="6">
    <source>
        <dbReference type="PIRSR" id="PIRSR604361-3"/>
    </source>
</evidence>
<dbReference type="GO" id="GO:0004462">
    <property type="term" value="F:lactoylglutathione lyase activity"/>
    <property type="evidence" value="ECO:0007669"/>
    <property type="project" value="InterPro"/>
</dbReference>
<dbReference type="EMBL" id="KV453858">
    <property type="protein sequence ID" value="ODV84198.1"/>
    <property type="molecule type" value="Genomic_DNA"/>
</dbReference>
<dbReference type="SUPFAM" id="SSF54593">
    <property type="entry name" value="Glyoxalase/Bleomycin resistance protein/Dihydroxybiphenyl dioxygenase"/>
    <property type="match status" value="2"/>
</dbReference>
<evidence type="ECO:0000313" key="9">
    <source>
        <dbReference type="Proteomes" id="UP000094801"/>
    </source>
</evidence>
<evidence type="ECO:0000259" key="7">
    <source>
        <dbReference type="PROSITE" id="PS51819"/>
    </source>
</evidence>
<keyword evidence="9" id="KW-1185">Reference proteome</keyword>
<dbReference type="Pfam" id="PF00903">
    <property type="entry name" value="Glyoxalase"/>
    <property type="match status" value="2"/>
</dbReference>
<dbReference type="Proteomes" id="UP000094801">
    <property type="component" value="Unassembled WGS sequence"/>
</dbReference>
<dbReference type="InterPro" id="IPR029068">
    <property type="entry name" value="Glyas_Bleomycin-R_OHBP_Dase"/>
</dbReference>
<dbReference type="NCBIfam" id="TIGR00068">
    <property type="entry name" value="glyox_I"/>
    <property type="match status" value="1"/>
</dbReference>
<dbReference type="Gene3D" id="3.10.180.10">
    <property type="entry name" value="2,3-Dihydroxybiphenyl 1,2-Dioxygenase, domain 1"/>
    <property type="match status" value="2"/>
</dbReference>
<dbReference type="PANTHER" id="PTHR10374">
    <property type="entry name" value="LACTOYLGLUTATHIONE LYASE GLYOXALASE I"/>
    <property type="match status" value="1"/>
</dbReference>
<reference evidence="9" key="1">
    <citation type="submission" date="2016-04" db="EMBL/GenBank/DDBJ databases">
        <title>Comparative genomics of biotechnologically important yeasts.</title>
        <authorList>
            <consortium name="DOE Joint Genome Institute"/>
            <person name="Riley R."/>
            <person name="Haridas S."/>
            <person name="Wolfe K.H."/>
            <person name="Lopes M.R."/>
            <person name="Hittinger C.T."/>
            <person name="Goker M."/>
            <person name="Salamov A."/>
            <person name="Wisecaver J."/>
            <person name="Long T.M."/>
            <person name="Aerts A.L."/>
            <person name="Barry K."/>
            <person name="Choi C."/>
            <person name="Clum A."/>
            <person name="Coughlan A.Y."/>
            <person name="Deshpande S."/>
            <person name="Douglass A.P."/>
            <person name="Hanson S.J."/>
            <person name="Klenk H.-P."/>
            <person name="Labutti K."/>
            <person name="Lapidus A."/>
            <person name="Lindquist E."/>
            <person name="Lipzen A."/>
            <person name="Meier-Kolthoff J.P."/>
            <person name="Ohm R.A."/>
            <person name="Otillar R.P."/>
            <person name="Pangilinan J."/>
            <person name="Peng Y."/>
            <person name="Rokas A."/>
            <person name="Rosa C.A."/>
            <person name="Scheuner C."/>
            <person name="Sibirny A.A."/>
            <person name="Slot J.C."/>
            <person name="Stielow J.B."/>
            <person name="Sun H."/>
            <person name="Kurtzman C.P."/>
            <person name="Blackwell M."/>
            <person name="Grigoriev I.V."/>
            <person name="Jeffries T.W."/>
        </authorList>
    </citation>
    <scope>NUCLEOTIDE SEQUENCE [LARGE SCALE GENOMIC DNA]</scope>
    <source>
        <strain evidence="9">NRRL YB-2248</strain>
    </source>
</reference>
<dbReference type="STRING" id="983967.A0A1E4SXH2"/>
<name>A0A1E4SXH2_9ASCO</name>
<keyword evidence="1 6" id="KW-0862">Zinc</keyword>
<accession>A0A1E4SXH2</accession>
<feature type="binding site" evidence="6">
    <location>
        <position position="256"/>
    </location>
    <ligand>
        <name>Zn(2+)</name>
        <dbReference type="ChEBI" id="CHEBI:29105"/>
        <note>ligand shared between dimeric partners</note>
    </ligand>
</feature>
<proteinExistence type="predicted"/>
<dbReference type="OrthoDB" id="16820at2759"/>
<evidence type="ECO:0000256" key="5">
    <source>
        <dbReference type="ARBA" id="ARBA00033298"/>
    </source>
</evidence>
<gene>
    <name evidence="8" type="ORF">CANARDRAFT_29351</name>
</gene>
<dbReference type="PROSITE" id="PS51819">
    <property type="entry name" value="VOC"/>
    <property type="match status" value="2"/>
</dbReference>
<dbReference type="InterPro" id="IPR037523">
    <property type="entry name" value="VOC_core"/>
</dbReference>
<dbReference type="InterPro" id="IPR004361">
    <property type="entry name" value="Glyoxalase_1"/>
</dbReference>
<evidence type="ECO:0000256" key="1">
    <source>
        <dbReference type="ARBA" id="ARBA00022833"/>
    </source>
</evidence>
<dbReference type="AlphaFoldDB" id="A0A1E4SXH2"/>
<dbReference type="InterPro" id="IPR004360">
    <property type="entry name" value="Glyas_Fos-R_dOase_dom"/>
</dbReference>
<sequence length="310" mass="35159">MPSIDSSFVTNATCIHVSDLKKSVAWYIDNFQMSEIKTFETTSYVSSFVALDSDGHLYQGKPLVQRNGVVELRKLKGVSPKVYDGNSEPYKGFGHLCVAVSNIAESQKELLAKGVTFKKKLEDGRQHNIAFVLDPDGYWVELIENAINKKDGVVDYSSNRMNHSMIRVKDPKKSLEFYKGVLGMKLYSIREFPEAQFNLYFLGYEHSPDYVEEKETSVPQASRQSIVELTWNYGTESDDSSYYVFGKDKDVVGFEHIAISCKDAKKFTEEIGDSVNWVTKYDTDPEIKKIAVVADPDGYKIQIQSYDAFN</sequence>
<feature type="domain" description="VOC" evidence="7">
    <location>
        <begin position="160"/>
        <end position="306"/>
    </location>
</feature>
<evidence type="ECO:0000256" key="2">
    <source>
        <dbReference type="ARBA" id="ARBA00030291"/>
    </source>
</evidence>
<evidence type="ECO:0000256" key="3">
    <source>
        <dbReference type="ARBA" id="ARBA00030892"/>
    </source>
</evidence>
<dbReference type="PANTHER" id="PTHR10374:SF30">
    <property type="entry name" value="LACTOYLGLUTATHIONE LYASE"/>
    <property type="match status" value="1"/>
</dbReference>
<evidence type="ECO:0000256" key="4">
    <source>
        <dbReference type="ARBA" id="ARBA00032460"/>
    </source>
</evidence>
<comment type="cofactor">
    <cofactor evidence="6">
        <name>Zn(2+)</name>
        <dbReference type="ChEBI" id="CHEBI:29105"/>
    </cofactor>
    <text evidence="6">Binds 1 zinc ion per subunit. In the homodimer, two zinc ions are bound between subunits.</text>
</comment>
<keyword evidence="6" id="KW-0479">Metal-binding</keyword>
<organism evidence="8 9">
    <name type="scientific">[Candida] arabinofermentans NRRL YB-2248</name>
    <dbReference type="NCBI Taxonomy" id="983967"/>
    <lineage>
        <taxon>Eukaryota</taxon>
        <taxon>Fungi</taxon>
        <taxon>Dikarya</taxon>
        <taxon>Ascomycota</taxon>
        <taxon>Saccharomycotina</taxon>
        <taxon>Pichiomycetes</taxon>
        <taxon>Pichiales</taxon>
        <taxon>Pichiaceae</taxon>
        <taxon>Ogataea</taxon>
        <taxon>Ogataea/Candida clade</taxon>
    </lineage>
</organism>
<feature type="binding site" evidence="6">
    <location>
        <position position="228"/>
    </location>
    <ligand>
        <name>Zn(2+)</name>
        <dbReference type="ChEBI" id="CHEBI:29105"/>
        <note>ligand shared between dimeric partners</note>
    </ligand>
</feature>
<protein>
    <recommendedName>
        <fullName evidence="3">Aldoketomutase</fullName>
    </recommendedName>
    <alternativeName>
        <fullName evidence="2">Ketone-aldehyde mutase</fullName>
    </alternativeName>
    <alternativeName>
        <fullName evidence="4">Methylglyoxalase</fullName>
    </alternativeName>
    <alternativeName>
        <fullName evidence="5">S-D-lactoylglutathione methylglyoxal lyase</fullName>
    </alternativeName>
</protein>
<dbReference type="CDD" id="cd07233">
    <property type="entry name" value="GlxI_Zn"/>
    <property type="match status" value="1"/>
</dbReference>
<feature type="domain" description="VOC" evidence="7">
    <location>
        <begin position="8"/>
        <end position="145"/>
    </location>
</feature>
<dbReference type="GO" id="GO:0046872">
    <property type="term" value="F:metal ion binding"/>
    <property type="evidence" value="ECO:0007669"/>
    <property type="project" value="UniProtKB-KW"/>
</dbReference>